<evidence type="ECO:0000256" key="7">
    <source>
        <dbReference type="ARBA" id="ARBA00022989"/>
    </source>
</evidence>
<dbReference type="Pfam" id="PF21381">
    <property type="entry name" value="MCLN_ECD"/>
    <property type="match status" value="1"/>
</dbReference>
<feature type="region of interest" description="Disordered" evidence="13">
    <location>
        <begin position="1"/>
        <end position="25"/>
    </location>
</feature>
<evidence type="ECO:0000256" key="4">
    <source>
        <dbReference type="ARBA" id="ARBA00022475"/>
    </source>
</evidence>
<evidence type="ECO:0000256" key="12">
    <source>
        <dbReference type="ARBA" id="ARBA00036634"/>
    </source>
</evidence>
<dbReference type="GO" id="GO:0072345">
    <property type="term" value="F:NAADP-sensitive calcium-release channel activity"/>
    <property type="evidence" value="ECO:0007669"/>
    <property type="project" value="TreeGrafter"/>
</dbReference>
<feature type="compositionally biased region" description="Basic residues" evidence="13">
    <location>
        <begin position="1"/>
        <end position="10"/>
    </location>
</feature>
<dbReference type="EMBL" id="SUNJ01015135">
    <property type="protein sequence ID" value="TPP55998.1"/>
    <property type="molecule type" value="Genomic_DNA"/>
</dbReference>
<dbReference type="AlphaFoldDB" id="A0A504YB21"/>
<feature type="transmembrane region" description="Helical" evidence="14">
    <location>
        <begin position="539"/>
        <end position="557"/>
    </location>
</feature>
<dbReference type="GO" id="GO:0005765">
    <property type="term" value="C:lysosomal membrane"/>
    <property type="evidence" value="ECO:0007669"/>
    <property type="project" value="TreeGrafter"/>
</dbReference>
<evidence type="ECO:0000256" key="9">
    <source>
        <dbReference type="ARBA" id="ARBA00023136"/>
    </source>
</evidence>
<evidence type="ECO:0000256" key="13">
    <source>
        <dbReference type="SAM" id="MobiDB-lite"/>
    </source>
</evidence>
<evidence type="ECO:0000256" key="5">
    <source>
        <dbReference type="ARBA" id="ARBA00022692"/>
    </source>
</evidence>
<keyword evidence="18" id="KW-1185">Reference proteome</keyword>
<dbReference type="Proteomes" id="UP000316759">
    <property type="component" value="Unassembled WGS sequence"/>
</dbReference>
<gene>
    <name evidence="17" type="ORF">FGIG_04489</name>
</gene>
<dbReference type="PANTHER" id="PTHR12127">
    <property type="entry name" value="MUCOLIPIN"/>
    <property type="match status" value="1"/>
</dbReference>
<protein>
    <submittedName>
        <fullName evidence="17">Mucolipin-1</fullName>
    </submittedName>
</protein>
<sequence length="795" mass="90291">MPKRTLRRQSPHPTKVTAGFSSSLSDTSIPMEYEQLEEPIQPTRVTPHEFRLPPAALSAARSLRSTCITDNLDRITPSAPEKFGLGIKLESFLLRTTGCCVASLASISRPYGSSVSDNAPLLSSVSHSSNVPHSAYNMANDNNNQQQQSQFAFAERSINVEVVNWMQRRLSYFFMTPLEKYKAKQRIPYKLFVQILKVLFITLQLIEFAYSRSSHVSFGENTRLAMSHLYLREWGTEYETLDYPPAAGPYAIYEKNDFYENIGYVLTRFNRTHELALGAYLMDRDNPPVSLCLTNTSIIWATQQSKELHAEHTYCVDVYPAEIAPEKLTTGELVESFLRSQGLLFEFSRVLYFQIRFVLLSPVVTHLDWSEDPECFRFDVLIHMERLKQSGLMAIRLLAPYAGTHCLNLARPNSTDLLGATAWVQPLRQFWFLSKQNGTSLAAISTRRILVITLDAVVAVLGTVSFVLCVRSLVRGFLMWRDTTLFFDNWFSIRLCGVIGEFVQPWLLVIIINDLMIVFGSVYTLSNLYGLERRSEPTAYVFGISALLVWSGVLRYVGFSYRNSLLMRTIAGSIPALLRFCVCALILFFAFSLCGWVVLGPYNLKFRSFMSTMECLFSLLNGDDMFVTFSVINTKDPMGIYLFSRLFLYVFITLFIYVVLNLFVTIIFEAYEQVKELQDNDGRSPDKPLWTFVMSNRLPPNSPQYKMDDHRPDRHMLRAYALGLLSDPLNGDVPPDISTNRAESDWLRNTTNQTPCPSASILTQQNYSDSLRGEQSSCPLVTVTSTDALSQTNSK</sequence>
<feature type="transmembrane region" description="Helical" evidence="14">
    <location>
        <begin position="449"/>
        <end position="474"/>
    </location>
</feature>
<keyword evidence="5 14" id="KW-0812">Transmembrane</keyword>
<evidence type="ECO:0000259" key="16">
    <source>
        <dbReference type="Pfam" id="PF21381"/>
    </source>
</evidence>
<feature type="domain" description="Polycystin cation channel PKD1/PKD2" evidence="15">
    <location>
        <begin position="539"/>
        <end position="674"/>
    </location>
</feature>
<keyword evidence="9 14" id="KW-0472">Membrane</keyword>
<feature type="transmembrane region" description="Helical" evidence="14">
    <location>
        <begin position="495"/>
        <end position="519"/>
    </location>
</feature>
<evidence type="ECO:0000256" key="6">
    <source>
        <dbReference type="ARBA" id="ARBA00022753"/>
    </source>
</evidence>
<evidence type="ECO:0000256" key="11">
    <source>
        <dbReference type="ARBA" id="ARBA00023303"/>
    </source>
</evidence>
<feature type="transmembrane region" description="Helical" evidence="14">
    <location>
        <begin position="646"/>
        <end position="668"/>
    </location>
</feature>
<reference evidence="17 18" key="1">
    <citation type="submission" date="2019-04" db="EMBL/GenBank/DDBJ databases">
        <title>Annotation for the trematode Fasciola gigantica.</title>
        <authorList>
            <person name="Choi Y.-J."/>
        </authorList>
    </citation>
    <scope>NUCLEOTIDE SEQUENCE [LARGE SCALE GENOMIC DNA]</scope>
    <source>
        <strain evidence="17">Uganda_cow_1</strain>
    </source>
</reference>
<dbReference type="PANTHER" id="PTHR12127:SF7">
    <property type="entry name" value="SD02261P"/>
    <property type="match status" value="1"/>
</dbReference>
<dbReference type="GO" id="GO:0010008">
    <property type="term" value="C:endosome membrane"/>
    <property type="evidence" value="ECO:0007669"/>
    <property type="project" value="UniProtKB-SubCell"/>
</dbReference>
<keyword evidence="11" id="KW-0407">Ion channel</keyword>
<keyword evidence="7 14" id="KW-1133">Transmembrane helix</keyword>
<feature type="compositionally biased region" description="Polar residues" evidence="13">
    <location>
        <begin position="737"/>
        <end position="760"/>
    </location>
</feature>
<name>A0A504YB21_FASGI</name>
<keyword evidence="6" id="KW-0967">Endosome</keyword>
<evidence type="ECO:0000313" key="17">
    <source>
        <dbReference type="EMBL" id="TPP55998.1"/>
    </source>
</evidence>
<dbReference type="InterPro" id="IPR013122">
    <property type="entry name" value="PKD1_2_channel"/>
</dbReference>
<evidence type="ECO:0000256" key="10">
    <source>
        <dbReference type="ARBA" id="ARBA00023157"/>
    </source>
</evidence>
<evidence type="ECO:0000256" key="2">
    <source>
        <dbReference type="ARBA" id="ARBA00004651"/>
    </source>
</evidence>
<evidence type="ECO:0000313" key="18">
    <source>
        <dbReference type="Proteomes" id="UP000316759"/>
    </source>
</evidence>
<keyword evidence="10" id="KW-1015">Disulfide bond</keyword>
<keyword evidence="4" id="KW-1003">Cell membrane</keyword>
<evidence type="ECO:0000256" key="8">
    <source>
        <dbReference type="ARBA" id="ARBA00023065"/>
    </source>
</evidence>
<dbReference type="InterPro" id="IPR049134">
    <property type="entry name" value="MCLN_ECD"/>
</dbReference>
<dbReference type="InterPro" id="IPR039031">
    <property type="entry name" value="Mucolipin"/>
</dbReference>
<comment type="caution">
    <text evidence="17">The sequence shown here is derived from an EMBL/GenBank/DDBJ whole genome shotgun (WGS) entry which is preliminary data.</text>
</comment>
<evidence type="ECO:0000256" key="3">
    <source>
        <dbReference type="ARBA" id="ARBA00022448"/>
    </source>
</evidence>
<evidence type="ECO:0000256" key="14">
    <source>
        <dbReference type="SAM" id="Phobius"/>
    </source>
</evidence>
<keyword evidence="8" id="KW-0406">Ion transport</keyword>
<dbReference type="GO" id="GO:0005886">
    <property type="term" value="C:plasma membrane"/>
    <property type="evidence" value="ECO:0007669"/>
    <property type="project" value="UniProtKB-SubCell"/>
</dbReference>
<dbReference type="STRING" id="46835.A0A504YB21"/>
<evidence type="ECO:0000259" key="15">
    <source>
        <dbReference type="Pfam" id="PF08016"/>
    </source>
</evidence>
<comment type="subcellular location">
    <subcellularLocation>
        <location evidence="2">Cell membrane</location>
        <topology evidence="2">Multi-pass membrane protein</topology>
    </subcellularLocation>
    <subcellularLocation>
        <location evidence="1">Endosome membrane</location>
        <topology evidence="1">Multi-pass membrane protein</topology>
    </subcellularLocation>
</comment>
<comment type="catalytic activity">
    <reaction evidence="12">
        <text>Ca(2+)(in) = Ca(2+)(out)</text>
        <dbReference type="Rhea" id="RHEA:29671"/>
        <dbReference type="ChEBI" id="CHEBI:29108"/>
    </reaction>
</comment>
<evidence type="ECO:0000256" key="1">
    <source>
        <dbReference type="ARBA" id="ARBA00004337"/>
    </source>
</evidence>
<dbReference type="OrthoDB" id="263481at2759"/>
<accession>A0A504YB21</accession>
<dbReference type="Pfam" id="PF08016">
    <property type="entry name" value="PKD_channel"/>
    <property type="match status" value="1"/>
</dbReference>
<feature type="transmembrane region" description="Helical" evidence="14">
    <location>
        <begin position="577"/>
        <end position="599"/>
    </location>
</feature>
<dbReference type="Gene3D" id="1.10.287.70">
    <property type="match status" value="1"/>
</dbReference>
<feature type="domain" description="Mucolipin extracytosolic" evidence="16">
    <location>
        <begin position="216"/>
        <end position="398"/>
    </location>
</feature>
<feature type="region of interest" description="Disordered" evidence="13">
    <location>
        <begin position="733"/>
        <end position="760"/>
    </location>
</feature>
<proteinExistence type="predicted"/>
<keyword evidence="3" id="KW-0813">Transport</keyword>
<organism evidence="17 18">
    <name type="scientific">Fasciola gigantica</name>
    <name type="common">Giant liver fluke</name>
    <dbReference type="NCBI Taxonomy" id="46835"/>
    <lineage>
        <taxon>Eukaryota</taxon>
        <taxon>Metazoa</taxon>
        <taxon>Spiralia</taxon>
        <taxon>Lophotrochozoa</taxon>
        <taxon>Platyhelminthes</taxon>
        <taxon>Trematoda</taxon>
        <taxon>Digenea</taxon>
        <taxon>Plagiorchiida</taxon>
        <taxon>Echinostomata</taxon>
        <taxon>Echinostomatoidea</taxon>
        <taxon>Fasciolidae</taxon>
        <taxon>Fasciola</taxon>
    </lineage>
</organism>